<dbReference type="GO" id="GO:0005537">
    <property type="term" value="F:D-mannose binding"/>
    <property type="evidence" value="ECO:0007669"/>
    <property type="project" value="UniProtKB-KW"/>
</dbReference>
<evidence type="ECO:0000313" key="15">
    <source>
        <dbReference type="Proteomes" id="UP000527355"/>
    </source>
</evidence>
<evidence type="ECO:0000256" key="8">
    <source>
        <dbReference type="ARBA" id="ARBA00023157"/>
    </source>
</evidence>
<dbReference type="Gene3D" id="3.10.100.10">
    <property type="entry name" value="Mannose-Binding Protein A, subunit A"/>
    <property type="match status" value="1"/>
</dbReference>
<keyword evidence="3 12" id="KW-0732">Signal</keyword>
<evidence type="ECO:0000256" key="11">
    <source>
        <dbReference type="SAM" id="MobiDB-lite"/>
    </source>
</evidence>
<keyword evidence="4" id="KW-0430">Lectin</keyword>
<dbReference type="PROSITE" id="PS50041">
    <property type="entry name" value="C_TYPE_LECTIN_2"/>
    <property type="match status" value="1"/>
</dbReference>
<dbReference type="InterPro" id="IPR051663">
    <property type="entry name" value="CLec_Tetranectin-domain"/>
</dbReference>
<dbReference type="InterPro" id="IPR001304">
    <property type="entry name" value="C-type_lectin-like"/>
</dbReference>
<dbReference type="EMBL" id="JABWUV010000016">
    <property type="protein sequence ID" value="KAF6300373.1"/>
    <property type="molecule type" value="Genomic_DNA"/>
</dbReference>
<keyword evidence="6" id="KW-0465">Mannose-binding</keyword>
<name>A0A7J7TJ20_MYOMY</name>
<dbReference type="VEuPathDB" id="HostDB:GeneID_118670975"/>
<dbReference type="SUPFAM" id="SSF56436">
    <property type="entry name" value="C-type lectin-like"/>
    <property type="match status" value="1"/>
</dbReference>
<dbReference type="GO" id="GO:0005615">
    <property type="term" value="C:extracellular space"/>
    <property type="evidence" value="ECO:0007669"/>
    <property type="project" value="TreeGrafter"/>
</dbReference>
<dbReference type="Pfam" id="PF00059">
    <property type="entry name" value="Lectin_C"/>
    <property type="match status" value="1"/>
</dbReference>
<evidence type="ECO:0000256" key="3">
    <source>
        <dbReference type="ARBA" id="ARBA00022729"/>
    </source>
</evidence>
<comment type="subcellular location">
    <subcellularLocation>
        <location evidence="1">Secreted</location>
    </subcellularLocation>
</comment>
<dbReference type="CDD" id="cd03591">
    <property type="entry name" value="CLECT_collectin_like"/>
    <property type="match status" value="1"/>
</dbReference>
<protein>
    <submittedName>
        <fullName evidence="14">Collectin subfamily member 10</fullName>
    </submittedName>
</protein>
<keyword evidence="2" id="KW-0964">Secreted</keyword>
<evidence type="ECO:0000256" key="4">
    <source>
        <dbReference type="ARBA" id="ARBA00022734"/>
    </source>
</evidence>
<dbReference type="SMART" id="SM00034">
    <property type="entry name" value="CLECT"/>
    <property type="match status" value="1"/>
</dbReference>
<evidence type="ECO:0000256" key="7">
    <source>
        <dbReference type="ARBA" id="ARBA00023119"/>
    </source>
</evidence>
<feature type="domain" description="C-type lectin" evidence="13">
    <location>
        <begin position="239"/>
        <end position="355"/>
    </location>
</feature>
<dbReference type="InterPro" id="IPR033990">
    <property type="entry name" value="Collectin_CTLD"/>
</dbReference>
<keyword evidence="7" id="KW-0176">Collagen</keyword>
<keyword evidence="8" id="KW-1015">Disulfide bond</keyword>
<evidence type="ECO:0000256" key="1">
    <source>
        <dbReference type="ARBA" id="ARBA00004613"/>
    </source>
</evidence>
<evidence type="ECO:0000256" key="2">
    <source>
        <dbReference type="ARBA" id="ARBA00022525"/>
    </source>
</evidence>
<evidence type="ECO:0000313" key="14">
    <source>
        <dbReference type="EMBL" id="KAF6300373.1"/>
    </source>
</evidence>
<organism evidence="14 15">
    <name type="scientific">Myotis myotis</name>
    <name type="common">Greater mouse-eared bat</name>
    <name type="synonym">Vespertilio myotis</name>
    <dbReference type="NCBI Taxonomy" id="51298"/>
    <lineage>
        <taxon>Eukaryota</taxon>
        <taxon>Metazoa</taxon>
        <taxon>Chordata</taxon>
        <taxon>Craniata</taxon>
        <taxon>Vertebrata</taxon>
        <taxon>Euteleostomi</taxon>
        <taxon>Mammalia</taxon>
        <taxon>Eutheria</taxon>
        <taxon>Laurasiatheria</taxon>
        <taxon>Chiroptera</taxon>
        <taxon>Yangochiroptera</taxon>
        <taxon>Vespertilionidae</taxon>
        <taxon>Myotis</taxon>
    </lineage>
</organism>
<feature type="chain" id="PRO_5029861826" evidence="12">
    <location>
        <begin position="28"/>
        <end position="361"/>
    </location>
</feature>
<sequence length="361" mass="39389">MGGFGVSPRRHKFILLVLFLLHIQSLGLDMESHPTTEVCATHTISPGPKGDDGEKGDPGEEGKLGKVGRMGPKGIKGELGDMGDQGNIGKTGPIGKKGDKGEKGLPGIPGGKGKAGKQPSASGSSPHSARPRGKSTMASAPGLVSMPDIPPASQPNTGQQFARSKLAYSESPVITGHQRPWTLSPVLRVSFPELHAWIKSTVCDCGRYRKVVGQLDISVARLKTSMKFVKNVIAGIRETDEKFYYIVQEEKSYRESLTHCRIRGGMLAMPKDEAANTLIADYVAKSGFFRVFIGVNDLEREGQYVFTDNTPLQNYSNWKEGEPSDPYGHEDCVEMLSSGRWNDTECHLTMYFVCEFVKKKK</sequence>
<keyword evidence="5" id="KW-0106">Calcium</keyword>
<feature type="compositionally biased region" description="Low complexity" evidence="11">
    <location>
        <begin position="116"/>
        <end position="126"/>
    </location>
</feature>
<dbReference type="InterPro" id="IPR016186">
    <property type="entry name" value="C-type_lectin-like/link_sf"/>
</dbReference>
<comment type="similarity">
    <text evidence="10">Belongs to the COLEC10/COLEC11 family.</text>
</comment>
<accession>A0A7J7TJ20</accession>
<dbReference type="GO" id="GO:0008083">
    <property type="term" value="F:growth factor activity"/>
    <property type="evidence" value="ECO:0007669"/>
    <property type="project" value="TreeGrafter"/>
</dbReference>
<comment type="caution">
    <text evidence="14">The sequence shown here is derived from an EMBL/GenBank/DDBJ whole genome shotgun (WGS) entry which is preliminary data.</text>
</comment>
<feature type="signal peptide" evidence="12">
    <location>
        <begin position="1"/>
        <end position="27"/>
    </location>
</feature>
<keyword evidence="15" id="KW-1185">Reference proteome</keyword>
<gene>
    <name evidence="14" type="ORF">mMyoMyo1_003170</name>
</gene>
<keyword evidence="9" id="KW-0325">Glycoprotein</keyword>
<evidence type="ECO:0000256" key="5">
    <source>
        <dbReference type="ARBA" id="ARBA00022837"/>
    </source>
</evidence>
<dbReference type="AlphaFoldDB" id="A0A7J7TJ20"/>
<evidence type="ECO:0000256" key="10">
    <source>
        <dbReference type="ARBA" id="ARBA00038195"/>
    </source>
</evidence>
<dbReference type="InterPro" id="IPR016187">
    <property type="entry name" value="CTDL_fold"/>
</dbReference>
<evidence type="ECO:0000256" key="9">
    <source>
        <dbReference type="ARBA" id="ARBA00023180"/>
    </source>
</evidence>
<dbReference type="FunFam" id="3.10.100.10:FF:000005">
    <property type="entry name" value="collectin-11 isoform X1"/>
    <property type="match status" value="1"/>
</dbReference>
<dbReference type="PROSITE" id="PS00615">
    <property type="entry name" value="C_TYPE_LECTIN_1"/>
    <property type="match status" value="1"/>
</dbReference>
<feature type="region of interest" description="Disordered" evidence="11">
    <location>
        <begin position="39"/>
        <end position="161"/>
    </location>
</feature>
<proteinExistence type="inferred from homology"/>
<dbReference type="GO" id="GO:0005581">
    <property type="term" value="C:collagen trimer"/>
    <property type="evidence" value="ECO:0007669"/>
    <property type="project" value="UniProtKB-KW"/>
</dbReference>
<evidence type="ECO:0000256" key="12">
    <source>
        <dbReference type="SAM" id="SignalP"/>
    </source>
</evidence>
<dbReference type="GO" id="GO:0001503">
    <property type="term" value="P:ossification"/>
    <property type="evidence" value="ECO:0007669"/>
    <property type="project" value="TreeGrafter"/>
</dbReference>
<dbReference type="PANTHER" id="PTHR22799">
    <property type="entry name" value="TETRANECTIN-RELATED"/>
    <property type="match status" value="1"/>
</dbReference>
<dbReference type="InterPro" id="IPR018378">
    <property type="entry name" value="C-type_lectin_CS"/>
</dbReference>
<evidence type="ECO:0000259" key="13">
    <source>
        <dbReference type="PROSITE" id="PS50041"/>
    </source>
</evidence>
<dbReference type="Proteomes" id="UP000527355">
    <property type="component" value="Unassembled WGS sequence"/>
</dbReference>
<feature type="compositionally biased region" description="Basic and acidic residues" evidence="11">
    <location>
        <begin position="49"/>
        <end position="64"/>
    </location>
</feature>
<reference evidence="14 15" key="1">
    <citation type="journal article" date="2020" name="Nature">
        <title>Six reference-quality genomes reveal evolution of bat adaptations.</title>
        <authorList>
            <person name="Jebb D."/>
            <person name="Huang Z."/>
            <person name="Pippel M."/>
            <person name="Hughes G.M."/>
            <person name="Lavrichenko K."/>
            <person name="Devanna P."/>
            <person name="Winkler S."/>
            <person name="Jermiin L.S."/>
            <person name="Skirmuntt E.C."/>
            <person name="Katzourakis A."/>
            <person name="Burkitt-Gray L."/>
            <person name="Ray D.A."/>
            <person name="Sullivan K.A.M."/>
            <person name="Roscito J.G."/>
            <person name="Kirilenko B.M."/>
            <person name="Davalos L.M."/>
            <person name="Corthals A.P."/>
            <person name="Power M.L."/>
            <person name="Jones G."/>
            <person name="Ransome R.D."/>
            <person name="Dechmann D.K.N."/>
            <person name="Locatelli A.G."/>
            <person name="Puechmaille S.J."/>
            <person name="Fedrigo O."/>
            <person name="Jarvis E.D."/>
            <person name="Hiller M."/>
            <person name="Vernes S.C."/>
            <person name="Myers E.W."/>
            <person name="Teeling E.C."/>
        </authorList>
    </citation>
    <scope>NUCLEOTIDE SEQUENCE [LARGE SCALE GENOMIC DNA]</scope>
    <source>
        <strain evidence="14">MMyoMyo1</strain>
        <tissue evidence="14">Flight muscle</tissue>
    </source>
</reference>
<dbReference type="PANTHER" id="PTHR22799:SF1">
    <property type="entry name" value="C-TYPE LECTIN DOMAIN FAMILY 11 MEMBER A"/>
    <property type="match status" value="1"/>
</dbReference>
<evidence type="ECO:0000256" key="6">
    <source>
        <dbReference type="ARBA" id="ARBA00023035"/>
    </source>
</evidence>
<dbReference type="InterPro" id="IPR008160">
    <property type="entry name" value="Collagen"/>
</dbReference>
<dbReference type="Pfam" id="PF01391">
    <property type="entry name" value="Collagen"/>
    <property type="match status" value="1"/>
</dbReference>